<dbReference type="Proteomes" id="UP000233343">
    <property type="component" value="Unassembled WGS sequence"/>
</dbReference>
<dbReference type="RefSeq" id="WP_066198643.1">
    <property type="nucleotide sequence ID" value="NZ_JAFDQP010000004.1"/>
</dbReference>
<reference evidence="1 2" key="1">
    <citation type="journal article" date="2010" name="Int. J. Syst. Evol. Microbiol.">
        <title>Bacillus horneckiae sp. nov., isolated from a spacecraft-assembly clean room.</title>
        <authorList>
            <person name="Vaishampayan P."/>
            <person name="Probst A."/>
            <person name="Krishnamurthi S."/>
            <person name="Ghosh S."/>
            <person name="Osman S."/>
            <person name="McDowall A."/>
            <person name="Ruckmani A."/>
            <person name="Mayilraj S."/>
            <person name="Venkateswaran K."/>
        </authorList>
    </citation>
    <scope>NUCLEOTIDE SEQUENCE [LARGE SCALE GENOMIC DNA]</scope>
    <source>
        <strain evidence="2">1PO1SC</strain>
    </source>
</reference>
<protein>
    <submittedName>
        <fullName evidence="1">Uncharacterized protein</fullName>
    </submittedName>
</protein>
<evidence type="ECO:0000313" key="1">
    <source>
        <dbReference type="EMBL" id="PKG29122.1"/>
    </source>
</evidence>
<proteinExistence type="predicted"/>
<gene>
    <name evidence="1" type="ORF">CWS20_10180</name>
</gene>
<organism evidence="1 2">
    <name type="scientific">Cytobacillus horneckiae</name>
    <dbReference type="NCBI Taxonomy" id="549687"/>
    <lineage>
        <taxon>Bacteria</taxon>
        <taxon>Bacillati</taxon>
        <taxon>Bacillota</taxon>
        <taxon>Bacilli</taxon>
        <taxon>Bacillales</taxon>
        <taxon>Bacillaceae</taxon>
        <taxon>Cytobacillus</taxon>
    </lineage>
</organism>
<accession>A0A2N0ZHY1</accession>
<sequence>MKLMADNSFFEIVYDQQQFNYLEFIRIDYICDIVYMTFKNIFTSEMYTFEKEKISNLTKIINNFPGFLANH</sequence>
<evidence type="ECO:0000313" key="2">
    <source>
        <dbReference type="Proteomes" id="UP000233343"/>
    </source>
</evidence>
<dbReference type="AlphaFoldDB" id="A0A2N0ZHY1"/>
<dbReference type="EMBL" id="PISD01000019">
    <property type="protein sequence ID" value="PKG29122.1"/>
    <property type="molecule type" value="Genomic_DNA"/>
</dbReference>
<name>A0A2N0ZHY1_9BACI</name>
<keyword evidence="2" id="KW-1185">Reference proteome</keyword>
<comment type="caution">
    <text evidence="1">The sequence shown here is derived from an EMBL/GenBank/DDBJ whole genome shotgun (WGS) entry which is preliminary data.</text>
</comment>